<dbReference type="AlphaFoldDB" id="A0A550D049"/>
<keyword evidence="2" id="KW-0812">Transmembrane</keyword>
<reference evidence="3 4" key="1">
    <citation type="journal article" date="2019" name="New Phytol.">
        <title>Comparative genomics reveals unique wood-decay strategies and fruiting body development in the Schizophyllaceae.</title>
        <authorList>
            <person name="Almasi E."/>
            <person name="Sahu N."/>
            <person name="Krizsan K."/>
            <person name="Balint B."/>
            <person name="Kovacs G.M."/>
            <person name="Kiss B."/>
            <person name="Cseklye J."/>
            <person name="Drula E."/>
            <person name="Henrissat B."/>
            <person name="Nagy I."/>
            <person name="Chovatia M."/>
            <person name="Adam C."/>
            <person name="LaButti K."/>
            <person name="Lipzen A."/>
            <person name="Riley R."/>
            <person name="Grigoriev I.V."/>
            <person name="Nagy L.G."/>
        </authorList>
    </citation>
    <scope>NUCLEOTIDE SEQUENCE [LARGE SCALE GENOMIC DNA]</scope>
    <source>
        <strain evidence="3 4">NL-1724</strain>
    </source>
</reference>
<evidence type="ECO:0000313" key="3">
    <source>
        <dbReference type="EMBL" id="TRM70396.1"/>
    </source>
</evidence>
<dbReference type="EMBL" id="VDMD01000001">
    <property type="protein sequence ID" value="TRM70396.1"/>
    <property type="molecule type" value="Genomic_DNA"/>
</dbReference>
<keyword evidence="2" id="KW-0472">Membrane</keyword>
<gene>
    <name evidence="3" type="ORF">BD626DRAFT_564040</name>
</gene>
<feature type="transmembrane region" description="Helical" evidence="2">
    <location>
        <begin position="158"/>
        <end position="186"/>
    </location>
</feature>
<feature type="compositionally biased region" description="Basic and acidic residues" evidence="1">
    <location>
        <begin position="275"/>
        <end position="297"/>
    </location>
</feature>
<organism evidence="3 4">
    <name type="scientific">Schizophyllum amplum</name>
    <dbReference type="NCBI Taxonomy" id="97359"/>
    <lineage>
        <taxon>Eukaryota</taxon>
        <taxon>Fungi</taxon>
        <taxon>Dikarya</taxon>
        <taxon>Basidiomycota</taxon>
        <taxon>Agaricomycotina</taxon>
        <taxon>Agaricomycetes</taxon>
        <taxon>Agaricomycetidae</taxon>
        <taxon>Agaricales</taxon>
        <taxon>Schizophyllaceae</taxon>
        <taxon>Schizophyllum</taxon>
    </lineage>
</organism>
<feature type="region of interest" description="Disordered" evidence="1">
    <location>
        <begin position="252"/>
        <end position="297"/>
    </location>
</feature>
<keyword evidence="4" id="KW-1185">Reference proteome</keyword>
<protein>
    <submittedName>
        <fullName evidence="3">Uncharacterized protein</fullName>
    </submittedName>
</protein>
<proteinExistence type="predicted"/>
<feature type="compositionally biased region" description="Low complexity" evidence="1">
    <location>
        <begin position="252"/>
        <end position="262"/>
    </location>
</feature>
<keyword evidence="2" id="KW-1133">Transmembrane helix</keyword>
<sequence>MVEKPTKVAATQFTLSATLDALADEQRGREAVARHDCELGDKLRLAYDDRERALRKSGTRATRAASLQALLCDAEAVADSFRDAEAAIDLRTSPPFRRRIPTLPHEFIARTQRRHKRDRAFGKSEMTAGCIRIVDSSFIRAAASYYGRQRRGYRLRGYIPCIILILTSAISALLTATTPALLALLAGPHTAGEGWRVAVVLLGDGSGDGVLGVSAGHAHLGVGSGSVTGEVCAKVLADPAVRGMLAVPASTSTPATAASTSANPKAVPGKAPGKRQQEGRREARLYEGPDHISFRGG</sequence>
<name>A0A550D049_9AGAR</name>
<evidence type="ECO:0000256" key="2">
    <source>
        <dbReference type="SAM" id="Phobius"/>
    </source>
</evidence>
<comment type="caution">
    <text evidence="3">The sequence shown here is derived from an EMBL/GenBank/DDBJ whole genome shotgun (WGS) entry which is preliminary data.</text>
</comment>
<evidence type="ECO:0000256" key="1">
    <source>
        <dbReference type="SAM" id="MobiDB-lite"/>
    </source>
</evidence>
<dbReference type="Proteomes" id="UP000320762">
    <property type="component" value="Unassembled WGS sequence"/>
</dbReference>
<evidence type="ECO:0000313" key="4">
    <source>
        <dbReference type="Proteomes" id="UP000320762"/>
    </source>
</evidence>
<accession>A0A550D049</accession>